<dbReference type="OrthoDB" id="1600564at2759"/>
<feature type="signal peptide" evidence="2">
    <location>
        <begin position="1"/>
        <end position="21"/>
    </location>
</feature>
<dbReference type="EMBL" id="RWGY01000011">
    <property type="protein sequence ID" value="TVU31350.1"/>
    <property type="molecule type" value="Genomic_DNA"/>
</dbReference>
<dbReference type="InterPro" id="IPR035669">
    <property type="entry name" value="SGNH_plant_lipase-like"/>
</dbReference>
<dbReference type="GO" id="GO:0006629">
    <property type="term" value="P:lipid metabolic process"/>
    <property type="evidence" value="ECO:0007669"/>
    <property type="project" value="InterPro"/>
</dbReference>
<evidence type="ECO:0000256" key="1">
    <source>
        <dbReference type="ARBA" id="ARBA00008668"/>
    </source>
</evidence>
<dbReference type="AlphaFoldDB" id="A0A5J9V8Z1"/>
<reference evidence="3 4" key="1">
    <citation type="journal article" date="2019" name="Sci. Rep.">
        <title>A high-quality genome of Eragrostis curvula grass provides insights into Poaceae evolution and supports new strategies to enhance forage quality.</title>
        <authorList>
            <person name="Carballo J."/>
            <person name="Santos B.A.C.M."/>
            <person name="Zappacosta D."/>
            <person name="Garbus I."/>
            <person name="Selva J.P."/>
            <person name="Gallo C.A."/>
            <person name="Diaz A."/>
            <person name="Albertini E."/>
            <person name="Caccamo M."/>
            <person name="Echenique V."/>
        </authorList>
    </citation>
    <scope>NUCLEOTIDE SEQUENCE [LARGE SCALE GENOMIC DNA]</scope>
    <source>
        <strain evidence="4">cv. Victoria</strain>
        <tissue evidence="3">Leaf</tissue>
    </source>
</reference>
<keyword evidence="4" id="KW-1185">Reference proteome</keyword>
<comment type="caution">
    <text evidence="3">The sequence shown here is derived from an EMBL/GenBank/DDBJ whole genome shotgun (WGS) entry which is preliminary data.</text>
</comment>
<organism evidence="3 4">
    <name type="scientific">Eragrostis curvula</name>
    <name type="common">weeping love grass</name>
    <dbReference type="NCBI Taxonomy" id="38414"/>
    <lineage>
        <taxon>Eukaryota</taxon>
        <taxon>Viridiplantae</taxon>
        <taxon>Streptophyta</taxon>
        <taxon>Embryophyta</taxon>
        <taxon>Tracheophyta</taxon>
        <taxon>Spermatophyta</taxon>
        <taxon>Magnoliopsida</taxon>
        <taxon>Liliopsida</taxon>
        <taxon>Poales</taxon>
        <taxon>Poaceae</taxon>
        <taxon>PACMAD clade</taxon>
        <taxon>Chloridoideae</taxon>
        <taxon>Eragrostideae</taxon>
        <taxon>Eragrostidinae</taxon>
        <taxon>Eragrostis</taxon>
    </lineage>
</organism>
<keyword evidence="2" id="KW-0732">Signal</keyword>
<dbReference type="PANTHER" id="PTHR45642">
    <property type="entry name" value="GDSL ESTERASE/LIPASE EXL3"/>
    <property type="match status" value="1"/>
</dbReference>
<accession>A0A5J9V8Z1</accession>
<dbReference type="Gramene" id="TVU31350">
    <property type="protein sequence ID" value="TVU31350"/>
    <property type="gene ID" value="EJB05_23032"/>
</dbReference>
<dbReference type="InterPro" id="IPR050592">
    <property type="entry name" value="GDSL_lipolytic_enzyme"/>
</dbReference>
<dbReference type="Pfam" id="PF00657">
    <property type="entry name" value="Lipase_GDSL"/>
    <property type="match status" value="1"/>
</dbReference>
<sequence length="345" mass="38127">MTNAINALLVLAGAFVVAVGAEVIGAPLPAAKPKVPALFAFGDSVVDTGNNNYIPTFTRSNFEPYGKNFPGHEPTGRFSDGKISMDFLASALGLKEILPPYLDKNLTLEDLKTGVGFSSAGSGYDNATCMMSLAMTVEQQLHLFVEYKEKVGSIPARALYLVCWGSNDILQYFTFSDGKTEADYVNFMAQRASTFIQTLIDLGARQIAMTGVPPVGCVPEQRLIAGGLRRQCATDRNQLAQLYNRKLSQEVARLAGRFRDVNLVYIDLYAILDDIVRRYQELGFKNNKDACCGLIGLESGVLCNFASPVCEDPAQYVFWDGYHPTQRAYKIMIDELITRYIRFLR</sequence>
<dbReference type="InterPro" id="IPR036514">
    <property type="entry name" value="SGNH_hydro_sf"/>
</dbReference>
<evidence type="ECO:0000313" key="4">
    <source>
        <dbReference type="Proteomes" id="UP000324897"/>
    </source>
</evidence>
<evidence type="ECO:0000256" key="2">
    <source>
        <dbReference type="SAM" id="SignalP"/>
    </source>
</evidence>
<dbReference type="InterPro" id="IPR001087">
    <property type="entry name" value="GDSL"/>
</dbReference>
<gene>
    <name evidence="3" type="ORF">EJB05_23032</name>
</gene>
<dbReference type="SUPFAM" id="SSF52266">
    <property type="entry name" value="SGNH hydrolase"/>
    <property type="match status" value="1"/>
</dbReference>
<protein>
    <recommendedName>
        <fullName evidence="5">SGNH hydrolase-type esterase domain-containing protein</fullName>
    </recommendedName>
</protein>
<dbReference type="InterPro" id="IPR008265">
    <property type="entry name" value="Lipase_GDSL_AS"/>
</dbReference>
<evidence type="ECO:0000313" key="3">
    <source>
        <dbReference type="EMBL" id="TVU31350.1"/>
    </source>
</evidence>
<dbReference type="Proteomes" id="UP000324897">
    <property type="component" value="Chromosome 1"/>
</dbReference>
<name>A0A5J9V8Z1_9POAL</name>
<dbReference type="CDD" id="cd01837">
    <property type="entry name" value="SGNH_plant_lipase_like"/>
    <property type="match status" value="1"/>
</dbReference>
<dbReference type="Gene3D" id="3.40.50.1110">
    <property type="entry name" value="SGNH hydrolase"/>
    <property type="match status" value="1"/>
</dbReference>
<feature type="chain" id="PRO_5023825293" description="SGNH hydrolase-type esterase domain-containing protein" evidence="2">
    <location>
        <begin position="22"/>
        <end position="345"/>
    </location>
</feature>
<evidence type="ECO:0008006" key="5">
    <source>
        <dbReference type="Google" id="ProtNLM"/>
    </source>
</evidence>
<dbReference type="PANTHER" id="PTHR45642:SF17">
    <property type="entry name" value="GDSL-LIKE LIPASE_ACYLHYDROLASE FAMILY PROTEIN, EXPRESSED"/>
    <property type="match status" value="1"/>
</dbReference>
<dbReference type="GO" id="GO:0016298">
    <property type="term" value="F:lipase activity"/>
    <property type="evidence" value="ECO:0007669"/>
    <property type="project" value="InterPro"/>
</dbReference>
<dbReference type="PROSITE" id="PS01098">
    <property type="entry name" value="LIPASE_GDSL_SER"/>
    <property type="match status" value="1"/>
</dbReference>
<comment type="similarity">
    <text evidence="1">Belongs to the 'GDSL' lipolytic enzyme family.</text>
</comment>
<proteinExistence type="inferred from homology"/>